<dbReference type="PANTHER" id="PTHR15379">
    <property type="entry name" value="CELL GROWTH REGULATOR WITH RING FINGER DOMAIN PROTEIN 1"/>
    <property type="match status" value="1"/>
</dbReference>
<dbReference type="SUPFAM" id="SSF57850">
    <property type="entry name" value="RING/U-box"/>
    <property type="match status" value="1"/>
</dbReference>
<protein>
    <recommendedName>
        <fullName evidence="5">RING-type domain-containing protein</fullName>
    </recommendedName>
</protein>
<feature type="domain" description="RING-type" evidence="5">
    <location>
        <begin position="203"/>
        <end position="238"/>
    </location>
</feature>
<evidence type="ECO:0000259" key="5">
    <source>
        <dbReference type="PROSITE" id="PS50089"/>
    </source>
</evidence>
<accession>A0A9Q0M372</accession>
<dbReference type="GO" id="GO:0030308">
    <property type="term" value="P:negative regulation of cell growth"/>
    <property type="evidence" value="ECO:0007669"/>
    <property type="project" value="TreeGrafter"/>
</dbReference>
<feature type="region of interest" description="Disordered" evidence="4">
    <location>
        <begin position="252"/>
        <end position="275"/>
    </location>
</feature>
<proteinExistence type="predicted"/>
<dbReference type="Gene3D" id="3.30.40.10">
    <property type="entry name" value="Zinc/RING finger domain, C3HC4 (zinc finger)"/>
    <property type="match status" value="1"/>
</dbReference>
<organism evidence="6 7">
    <name type="scientific">Blomia tropicalis</name>
    <name type="common">Mite</name>
    <dbReference type="NCBI Taxonomy" id="40697"/>
    <lineage>
        <taxon>Eukaryota</taxon>
        <taxon>Metazoa</taxon>
        <taxon>Ecdysozoa</taxon>
        <taxon>Arthropoda</taxon>
        <taxon>Chelicerata</taxon>
        <taxon>Arachnida</taxon>
        <taxon>Acari</taxon>
        <taxon>Acariformes</taxon>
        <taxon>Sarcoptiformes</taxon>
        <taxon>Astigmata</taxon>
        <taxon>Glycyphagoidea</taxon>
        <taxon>Echimyopodidae</taxon>
        <taxon>Blomia</taxon>
    </lineage>
</organism>
<dbReference type="PROSITE" id="PS50089">
    <property type="entry name" value="ZF_RING_2"/>
    <property type="match status" value="1"/>
</dbReference>
<comment type="caution">
    <text evidence="6">The sequence shown here is derived from an EMBL/GenBank/DDBJ whole genome shotgun (WGS) entry which is preliminary data.</text>
</comment>
<reference evidence="6" key="1">
    <citation type="submission" date="2022-12" db="EMBL/GenBank/DDBJ databases">
        <title>Genome assemblies of Blomia tropicalis.</title>
        <authorList>
            <person name="Cui Y."/>
        </authorList>
    </citation>
    <scope>NUCLEOTIDE SEQUENCE</scope>
    <source>
        <tissue evidence="6">Adult mites</tissue>
    </source>
</reference>
<evidence type="ECO:0000256" key="2">
    <source>
        <dbReference type="ARBA" id="ARBA00022833"/>
    </source>
</evidence>
<dbReference type="Proteomes" id="UP001142055">
    <property type="component" value="Chromosome 3"/>
</dbReference>
<dbReference type="Pfam" id="PF13920">
    <property type="entry name" value="zf-C3HC4_3"/>
    <property type="match status" value="1"/>
</dbReference>
<dbReference type="OrthoDB" id="10251219at2759"/>
<dbReference type="PANTHER" id="PTHR15379:SF2">
    <property type="entry name" value="CELL GROWTH REGULATOR WITH RING FINGER DOMAIN PROTEIN 1"/>
    <property type="match status" value="1"/>
</dbReference>
<keyword evidence="1 3" id="KW-0863">Zinc-finger</keyword>
<dbReference type="InterPro" id="IPR001841">
    <property type="entry name" value="Znf_RING"/>
</dbReference>
<dbReference type="InterPro" id="IPR042496">
    <property type="entry name" value="CGRF1"/>
</dbReference>
<evidence type="ECO:0000313" key="7">
    <source>
        <dbReference type="Proteomes" id="UP001142055"/>
    </source>
</evidence>
<evidence type="ECO:0000256" key="1">
    <source>
        <dbReference type="ARBA" id="ARBA00022771"/>
    </source>
</evidence>
<dbReference type="GO" id="GO:0008270">
    <property type="term" value="F:zinc ion binding"/>
    <property type="evidence" value="ECO:0007669"/>
    <property type="project" value="UniProtKB-KW"/>
</dbReference>
<evidence type="ECO:0000256" key="4">
    <source>
        <dbReference type="SAM" id="MobiDB-lite"/>
    </source>
</evidence>
<keyword evidence="2" id="KW-0862">Zinc</keyword>
<evidence type="ECO:0000313" key="6">
    <source>
        <dbReference type="EMBL" id="KAJ6217873.1"/>
    </source>
</evidence>
<dbReference type="CDD" id="cd16787">
    <property type="entry name" value="mRING-HC-C3HC5_CGRF1"/>
    <property type="match status" value="1"/>
</dbReference>
<name>A0A9Q0M372_BLOTA</name>
<evidence type="ECO:0000256" key="3">
    <source>
        <dbReference type="PROSITE-ProRule" id="PRU00175"/>
    </source>
</evidence>
<dbReference type="AlphaFoldDB" id="A0A9Q0M372"/>
<dbReference type="EMBL" id="JAPWDV010000003">
    <property type="protein sequence ID" value="KAJ6217873.1"/>
    <property type="molecule type" value="Genomic_DNA"/>
</dbReference>
<dbReference type="OMA" id="WGVCIRE"/>
<sequence>MNDDIISCTRMERSALKSQRLRNPFLLKIDSKSLSIDNYTDGLELNIVCECSFWIFSFWAVNINKLHQKLALSWDVLKNQLIDGKFIENFASYTNDPELYKDEYNKITHKITSPERLDRSALGSNQRSSYPLVVMMAINDKEIEDQIEINDIVLRVSIIHVKDNIIPLETSIIAQYIKRKSGIVLNLQDLYVSVDSCDNMPYCVICQENYITRALLPCKHACVCAECFPRVELCPLCRSAIQSFILFNQTQQPKQIDESNDQGDENKPEQNRSSNSWFSKFTNLFNSNN</sequence>
<keyword evidence="1 3" id="KW-0479">Metal-binding</keyword>
<dbReference type="InterPro" id="IPR013083">
    <property type="entry name" value="Znf_RING/FYVE/PHD"/>
</dbReference>
<gene>
    <name evidence="6" type="ORF">RDWZM_009030</name>
</gene>
<keyword evidence="7" id="KW-1185">Reference proteome</keyword>